<dbReference type="AlphaFoldDB" id="A0AAV1DH58"/>
<dbReference type="PROSITE" id="PS50181">
    <property type="entry name" value="FBOX"/>
    <property type="match status" value="1"/>
</dbReference>
<dbReference type="InterPro" id="IPR001810">
    <property type="entry name" value="F-box_dom"/>
</dbReference>
<gene>
    <name evidence="2" type="ORF">OLC1_LOCUS15482</name>
</gene>
<dbReference type="SMART" id="SM00256">
    <property type="entry name" value="FBOX"/>
    <property type="match status" value="1"/>
</dbReference>
<name>A0AAV1DH58_OLDCO</name>
<dbReference type="Gene3D" id="1.20.1280.50">
    <property type="match status" value="1"/>
</dbReference>
<accession>A0AAV1DH58</accession>
<reference evidence="2" key="1">
    <citation type="submission" date="2023-03" db="EMBL/GenBank/DDBJ databases">
        <authorList>
            <person name="Julca I."/>
        </authorList>
    </citation>
    <scope>NUCLEOTIDE SEQUENCE</scope>
</reference>
<dbReference type="Pfam" id="PF08268">
    <property type="entry name" value="FBA_3"/>
    <property type="match status" value="1"/>
</dbReference>
<dbReference type="InterPro" id="IPR050796">
    <property type="entry name" value="SCF_F-box_component"/>
</dbReference>
<proteinExistence type="predicted"/>
<dbReference type="SUPFAM" id="SSF81383">
    <property type="entry name" value="F-box domain"/>
    <property type="match status" value="1"/>
</dbReference>
<dbReference type="InterPro" id="IPR013187">
    <property type="entry name" value="F-box-assoc_dom_typ3"/>
</dbReference>
<dbReference type="PANTHER" id="PTHR31672:SF13">
    <property type="entry name" value="F-BOX PROTEIN CPR30-LIKE"/>
    <property type="match status" value="1"/>
</dbReference>
<feature type="domain" description="F-box" evidence="1">
    <location>
        <begin position="16"/>
        <end position="62"/>
    </location>
</feature>
<dbReference type="EMBL" id="OX459122">
    <property type="protein sequence ID" value="CAI9107090.1"/>
    <property type="molecule type" value="Genomic_DNA"/>
</dbReference>
<evidence type="ECO:0000313" key="2">
    <source>
        <dbReference type="EMBL" id="CAI9107090.1"/>
    </source>
</evidence>
<sequence>MATYTGDEESSCNNHILAGEPLPEALMVDVLARLNIKTLYKFKCVSKSWNHLISRNAAFHLLHREKSLLRPMYFHLVGVKDTLSFTWIDLADDDNCIVMRSDFPRPPYNMVCHPPVCCDLFCFATNWDIYLCNPSIRQVQMLPKPISMDCGPSKFCVDHVIGFGYVSAKGEYSVVNLTRRIDQDYYLHPEVVPEVVGEVLADMCTFRPNDRAIRSGTETKLAFQFHCGRPSWRVTKHPCPRWVKRDGGFVVGGNMYWQIAYNNIEFDQYSSLFYGYIRRENELILCLDIENEEFGIIAPPPGWATDIESMLNNHVWVNLLDIKDTLCVTDVSIMVETSVLEIWALREAVRNEAVRSDGDSRIWVKDYCIKMDIPLPTLQIYQRLILQKSSSDGDIVMVSPLPDKLYIFNVEKGCLVKELNGKVSAWSRGFCWESFLSL</sequence>
<evidence type="ECO:0000259" key="1">
    <source>
        <dbReference type="PROSITE" id="PS50181"/>
    </source>
</evidence>
<organism evidence="2 3">
    <name type="scientific">Oldenlandia corymbosa var. corymbosa</name>
    <dbReference type="NCBI Taxonomy" id="529605"/>
    <lineage>
        <taxon>Eukaryota</taxon>
        <taxon>Viridiplantae</taxon>
        <taxon>Streptophyta</taxon>
        <taxon>Embryophyta</taxon>
        <taxon>Tracheophyta</taxon>
        <taxon>Spermatophyta</taxon>
        <taxon>Magnoliopsida</taxon>
        <taxon>eudicotyledons</taxon>
        <taxon>Gunneridae</taxon>
        <taxon>Pentapetalae</taxon>
        <taxon>asterids</taxon>
        <taxon>lamiids</taxon>
        <taxon>Gentianales</taxon>
        <taxon>Rubiaceae</taxon>
        <taxon>Rubioideae</taxon>
        <taxon>Spermacoceae</taxon>
        <taxon>Hedyotis-Oldenlandia complex</taxon>
        <taxon>Oldenlandia</taxon>
    </lineage>
</organism>
<dbReference type="PANTHER" id="PTHR31672">
    <property type="entry name" value="BNACNNG10540D PROTEIN"/>
    <property type="match status" value="1"/>
</dbReference>
<evidence type="ECO:0000313" key="3">
    <source>
        <dbReference type="Proteomes" id="UP001161247"/>
    </source>
</evidence>
<dbReference type="InterPro" id="IPR036047">
    <property type="entry name" value="F-box-like_dom_sf"/>
</dbReference>
<keyword evidence="3" id="KW-1185">Reference proteome</keyword>
<protein>
    <submittedName>
        <fullName evidence="2">OLC1v1006372C1</fullName>
    </submittedName>
</protein>
<dbReference type="Pfam" id="PF00646">
    <property type="entry name" value="F-box"/>
    <property type="match status" value="1"/>
</dbReference>
<dbReference type="Proteomes" id="UP001161247">
    <property type="component" value="Chromosome 5"/>
</dbReference>